<keyword evidence="1" id="KW-0472">Membrane</keyword>
<keyword evidence="1" id="KW-0812">Transmembrane</keyword>
<keyword evidence="1" id="KW-1133">Transmembrane helix</keyword>
<proteinExistence type="predicted"/>
<organism evidence="2 3">
    <name type="scientific">Babesia caballi</name>
    <dbReference type="NCBI Taxonomy" id="5871"/>
    <lineage>
        <taxon>Eukaryota</taxon>
        <taxon>Sar</taxon>
        <taxon>Alveolata</taxon>
        <taxon>Apicomplexa</taxon>
        <taxon>Aconoidasida</taxon>
        <taxon>Piroplasmida</taxon>
        <taxon>Babesiidae</taxon>
        <taxon>Babesia</taxon>
    </lineage>
</organism>
<dbReference type="RefSeq" id="XP_067716203.1">
    <property type="nucleotide sequence ID" value="XM_067860102.1"/>
</dbReference>
<sequence length="374" mass="41432">METQPYNSLLIKPNSVKESIDWVLRATGWDNNDQHVSANYTRQLAVEVSSLLEEKLKVQAASGKNTELLSTFKNWLKDDMTHIPPRGPITEFAKGLKDFIGYVDGKITGNGIGLRDGYISAYNKYAAKWEEVMCLTHVKKKQAADIFIDAVIYIVIGLSFLFWKCRTEWSAQSMAGDSNANDLKDFLEKMGYVLPKLNTGNGKRNHSGEMVANKLRYSFSELEEALSVTDEALTKAPQTYNEFLRNLKGIADSDAEFIEALQSGNFDGQKQALINLGANNNFEFTDADFAKLKVETLSQLVRHYPLYKLCCMAYAYKLAADPNFIDKAPEEVRQGLSAFSTLGALGAAGAAAGVTVAYATNFMGFASLFAPFFT</sequence>
<evidence type="ECO:0000256" key="1">
    <source>
        <dbReference type="SAM" id="Phobius"/>
    </source>
</evidence>
<gene>
    <name evidence="2" type="ORF">BcabD6B2_35690</name>
</gene>
<dbReference type="GeneID" id="94195615"/>
<keyword evidence="3" id="KW-1185">Reference proteome</keyword>
<evidence type="ECO:0000313" key="3">
    <source>
        <dbReference type="Proteomes" id="UP001497744"/>
    </source>
</evidence>
<feature type="transmembrane region" description="Helical" evidence="1">
    <location>
        <begin position="146"/>
        <end position="163"/>
    </location>
</feature>
<dbReference type="EMBL" id="BPLF01000003">
    <property type="protein sequence ID" value="GIX64134.1"/>
    <property type="molecule type" value="Genomic_DNA"/>
</dbReference>
<name>A0AAV4LVP1_BABCB</name>
<comment type="caution">
    <text evidence="2">The sequence shown here is derived from an EMBL/GenBank/DDBJ whole genome shotgun (WGS) entry which is preliminary data.</text>
</comment>
<dbReference type="Proteomes" id="UP001497744">
    <property type="component" value="Unassembled WGS sequence"/>
</dbReference>
<reference evidence="2 3" key="1">
    <citation type="submission" date="2021-06" db="EMBL/GenBank/DDBJ databases">
        <title>Genome sequence of Babesia caballi.</title>
        <authorList>
            <person name="Yamagishi J."/>
            <person name="Kidaka T."/>
            <person name="Ochi A."/>
        </authorList>
    </citation>
    <scope>NUCLEOTIDE SEQUENCE [LARGE SCALE GENOMIC DNA]</scope>
    <source>
        <strain evidence="2">USDA-D6B2</strain>
    </source>
</reference>
<protein>
    <submittedName>
        <fullName evidence="2">Variant erythrocyte surface antigen-1 family protein</fullName>
    </submittedName>
</protein>
<accession>A0AAV4LVP1</accession>
<dbReference type="AlphaFoldDB" id="A0AAV4LVP1"/>
<evidence type="ECO:0000313" key="2">
    <source>
        <dbReference type="EMBL" id="GIX64134.1"/>
    </source>
</evidence>